<comment type="caution">
    <text evidence="10">The sequence shown here is derived from an EMBL/GenBank/DDBJ whole genome shotgun (WGS) entry which is preliminary data.</text>
</comment>
<keyword evidence="7" id="KW-0030">Aminoacyl-tRNA synthetase</keyword>
<evidence type="ECO:0000256" key="5">
    <source>
        <dbReference type="ARBA" id="ARBA00022840"/>
    </source>
</evidence>
<keyword evidence="6" id="KW-0648">Protein biosynthesis</keyword>
<name>A0A0F8XJY9_9ZZZZ</name>
<reference evidence="10" key="1">
    <citation type="journal article" date="2015" name="Nature">
        <title>Complex archaea that bridge the gap between prokaryotes and eukaryotes.</title>
        <authorList>
            <person name="Spang A."/>
            <person name="Saw J.H."/>
            <person name="Jorgensen S.L."/>
            <person name="Zaremba-Niedzwiedzka K."/>
            <person name="Martijn J."/>
            <person name="Lind A.E."/>
            <person name="van Eijk R."/>
            <person name="Schleper C."/>
            <person name="Guy L."/>
            <person name="Ettema T.J."/>
        </authorList>
    </citation>
    <scope>NUCLEOTIDE SEQUENCE</scope>
</reference>
<evidence type="ECO:0000256" key="6">
    <source>
        <dbReference type="ARBA" id="ARBA00022917"/>
    </source>
</evidence>
<evidence type="ECO:0000259" key="9">
    <source>
        <dbReference type="Pfam" id="PF00133"/>
    </source>
</evidence>
<evidence type="ECO:0000256" key="7">
    <source>
        <dbReference type="ARBA" id="ARBA00023146"/>
    </source>
</evidence>
<keyword evidence="5" id="KW-0067">ATP-binding</keyword>
<evidence type="ECO:0000256" key="2">
    <source>
        <dbReference type="ARBA" id="ARBA00013164"/>
    </source>
</evidence>
<gene>
    <name evidence="10" type="ORF">LCGC14_3015010</name>
</gene>
<keyword evidence="4" id="KW-0547">Nucleotide-binding</keyword>
<proteinExistence type="inferred from homology"/>
<evidence type="ECO:0000256" key="4">
    <source>
        <dbReference type="ARBA" id="ARBA00022741"/>
    </source>
</evidence>
<keyword evidence="3" id="KW-0436">Ligase</keyword>
<evidence type="ECO:0000256" key="8">
    <source>
        <dbReference type="ARBA" id="ARBA00030520"/>
    </source>
</evidence>
<dbReference type="Pfam" id="PF00133">
    <property type="entry name" value="tRNA-synt_1"/>
    <property type="match status" value="1"/>
</dbReference>
<dbReference type="InterPro" id="IPR014729">
    <property type="entry name" value="Rossmann-like_a/b/a_fold"/>
</dbReference>
<evidence type="ECO:0000313" key="10">
    <source>
        <dbReference type="EMBL" id="KKK61370.1"/>
    </source>
</evidence>
<dbReference type="EC" id="6.1.1.4" evidence="2"/>
<dbReference type="PANTHER" id="PTHR45794:SF1">
    <property type="entry name" value="LEUCINE--TRNA LIGASE, CYTOPLASMIC"/>
    <property type="match status" value="1"/>
</dbReference>
<accession>A0A0F8XJY9</accession>
<dbReference type="AlphaFoldDB" id="A0A0F8XJY9"/>
<dbReference type="SUPFAM" id="SSF52374">
    <property type="entry name" value="Nucleotidylyl transferase"/>
    <property type="match status" value="1"/>
</dbReference>
<feature type="domain" description="Aminoacyl-tRNA synthetase class Ia" evidence="9">
    <location>
        <begin position="49"/>
        <end position="126"/>
    </location>
</feature>
<dbReference type="InterPro" id="IPR002300">
    <property type="entry name" value="aa-tRNA-synth_Ia"/>
</dbReference>
<organism evidence="10">
    <name type="scientific">marine sediment metagenome</name>
    <dbReference type="NCBI Taxonomy" id="412755"/>
    <lineage>
        <taxon>unclassified sequences</taxon>
        <taxon>metagenomes</taxon>
        <taxon>ecological metagenomes</taxon>
    </lineage>
</organism>
<sequence length="141" mass="16602">MAFHITGTPVLAISSSINRNDKEIIERMREYVSLHTNDPKEIEIMLETFKKPWNILNYFSKTMKTDFNSIGMSLDWRREFTTGDLIYNKFIEWQYLHLKERGYIEKGEYPILYCPQDNNAVGEDDISSGDELDLSINEYVC</sequence>
<dbReference type="PANTHER" id="PTHR45794">
    <property type="entry name" value="LEUCYL-TRNA SYNTHETASE"/>
    <property type="match status" value="1"/>
</dbReference>
<dbReference type="Gene3D" id="3.40.50.620">
    <property type="entry name" value="HUPs"/>
    <property type="match status" value="1"/>
</dbReference>
<evidence type="ECO:0000256" key="1">
    <source>
        <dbReference type="ARBA" id="ARBA00005594"/>
    </source>
</evidence>
<comment type="similarity">
    <text evidence="1">Belongs to the class-I aminoacyl-tRNA synthetase family.</text>
</comment>
<dbReference type="GO" id="GO:0005524">
    <property type="term" value="F:ATP binding"/>
    <property type="evidence" value="ECO:0007669"/>
    <property type="project" value="UniProtKB-KW"/>
</dbReference>
<protein>
    <recommendedName>
        <fullName evidence="2">leucine--tRNA ligase</fullName>
        <ecNumber evidence="2">6.1.1.4</ecNumber>
    </recommendedName>
    <alternativeName>
        <fullName evidence="8">Leucyl-tRNA synthetase</fullName>
    </alternativeName>
</protein>
<dbReference type="GO" id="GO:0006429">
    <property type="term" value="P:leucyl-tRNA aminoacylation"/>
    <property type="evidence" value="ECO:0007669"/>
    <property type="project" value="InterPro"/>
</dbReference>
<evidence type="ECO:0000256" key="3">
    <source>
        <dbReference type="ARBA" id="ARBA00022598"/>
    </source>
</evidence>
<dbReference type="EMBL" id="LAZR01062510">
    <property type="protein sequence ID" value="KKK61370.1"/>
    <property type="molecule type" value="Genomic_DNA"/>
</dbReference>
<dbReference type="GO" id="GO:0004823">
    <property type="term" value="F:leucine-tRNA ligase activity"/>
    <property type="evidence" value="ECO:0007669"/>
    <property type="project" value="UniProtKB-EC"/>
</dbReference>
<dbReference type="InterPro" id="IPR004493">
    <property type="entry name" value="Leu-tRNA-synth_Ia_arc/euk"/>
</dbReference>